<dbReference type="CDD" id="cd20736">
    <property type="entry name" value="PoNe_Nuclease"/>
    <property type="match status" value="1"/>
</dbReference>
<sequence length="120" mass="13945">MTIQRKKLGRQGEDAAACYLEKNGYTLLRRNYTCRLGEIDIVAMDRDVLVFVEVRSRSSENYGLAQESVTVRKKLKLRQLAWQYLKAAGETDRSCRFDVVAVLFNREGRVKRLEHIEDAF</sequence>
<dbReference type="Pfam" id="PF02021">
    <property type="entry name" value="UPF0102"/>
    <property type="match status" value="1"/>
</dbReference>
<accession>A0A485M9Y8</accession>
<organism evidence="1">
    <name type="scientific">anaerobic digester metagenome</name>
    <dbReference type="NCBI Taxonomy" id="1263854"/>
    <lineage>
        <taxon>unclassified sequences</taxon>
        <taxon>metagenomes</taxon>
        <taxon>ecological metagenomes</taxon>
    </lineage>
</organism>
<dbReference type="EMBL" id="CAADRN010000384">
    <property type="protein sequence ID" value="VFU19420.1"/>
    <property type="molecule type" value="Genomic_DNA"/>
</dbReference>
<dbReference type="AlphaFoldDB" id="A0A485M9Y8"/>
<dbReference type="NCBIfam" id="TIGR00252">
    <property type="entry name" value="YraN family protein"/>
    <property type="match status" value="1"/>
</dbReference>
<dbReference type="Gene3D" id="3.40.1350.10">
    <property type="match status" value="1"/>
</dbReference>
<proteinExistence type="inferred from homology"/>
<dbReference type="InterPro" id="IPR011335">
    <property type="entry name" value="Restrct_endonuc-II-like"/>
</dbReference>
<dbReference type="InterPro" id="IPR011856">
    <property type="entry name" value="tRNA_endonuc-like_dom_sf"/>
</dbReference>
<dbReference type="NCBIfam" id="NF009150">
    <property type="entry name" value="PRK12497.1-3"/>
    <property type="match status" value="1"/>
</dbReference>
<dbReference type="GO" id="GO:0003676">
    <property type="term" value="F:nucleic acid binding"/>
    <property type="evidence" value="ECO:0007669"/>
    <property type="project" value="InterPro"/>
</dbReference>
<evidence type="ECO:0000313" key="1">
    <source>
        <dbReference type="EMBL" id="VFU19420.1"/>
    </source>
</evidence>
<dbReference type="SUPFAM" id="SSF52980">
    <property type="entry name" value="Restriction endonuclease-like"/>
    <property type="match status" value="1"/>
</dbReference>
<dbReference type="NCBIfam" id="NF009154">
    <property type="entry name" value="PRK12497.3-3"/>
    <property type="match status" value="1"/>
</dbReference>
<dbReference type="HAMAP" id="MF_00048">
    <property type="entry name" value="UPF0102"/>
    <property type="match status" value="1"/>
</dbReference>
<protein>
    <submittedName>
        <fullName evidence="1">Uncharacterized protein</fullName>
    </submittedName>
</protein>
<dbReference type="InterPro" id="IPR003509">
    <property type="entry name" value="UPF0102_YraN-like"/>
</dbReference>
<dbReference type="PANTHER" id="PTHR34039">
    <property type="entry name" value="UPF0102 PROTEIN YRAN"/>
    <property type="match status" value="1"/>
</dbReference>
<reference evidence="1" key="1">
    <citation type="submission" date="2019-03" db="EMBL/GenBank/DDBJ databases">
        <authorList>
            <person name="Hao L."/>
        </authorList>
    </citation>
    <scope>NUCLEOTIDE SEQUENCE</scope>
</reference>
<dbReference type="PANTHER" id="PTHR34039:SF1">
    <property type="entry name" value="UPF0102 PROTEIN YRAN"/>
    <property type="match status" value="1"/>
</dbReference>
<name>A0A485M9Y8_9ZZZZ</name>
<gene>
    <name evidence="1" type="ORF">SCFA_800007</name>
</gene>